<dbReference type="HOGENOM" id="CLU_2742482_0_0_1"/>
<reference evidence="1" key="1">
    <citation type="submission" date="2007-07" db="EMBL/GenBank/DDBJ databases">
        <title>PCAP assembly of the Caenorhabditis remanei genome.</title>
        <authorList>
            <consortium name="The Caenorhabditis remanei Sequencing Consortium"/>
            <person name="Wilson R.K."/>
        </authorList>
    </citation>
    <scope>NUCLEOTIDE SEQUENCE [LARGE SCALE GENOMIC DNA]</scope>
    <source>
        <strain evidence="1">PB4641</strain>
    </source>
</reference>
<dbReference type="AlphaFoldDB" id="E3NJX0"/>
<sequence length="71" mass="7961">MVNGSIDSIISPIPSGVPQDSHLKFDSHIAETSSLAILRCSQLLKSFRSRSLPLYKHLFNTYVLPVLVFQF</sequence>
<evidence type="ECO:0000313" key="1">
    <source>
        <dbReference type="EMBL" id="EFP01343.1"/>
    </source>
</evidence>
<dbReference type="PRINTS" id="PR01345">
    <property type="entry name" value="CERVTRCPTASE"/>
</dbReference>
<keyword evidence="2" id="KW-1185">Reference proteome</keyword>
<gene>
    <name evidence="1" type="ORF">CRE_23183</name>
</gene>
<protein>
    <submittedName>
        <fullName evidence="1">Uncharacterized protein</fullName>
    </submittedName>
</protein>
<accession>E3NJX0</accession>
<dbReference type="Proteomes" id="UP000008281">
    <property type="component" value="Unassembled WGS sequence"/>
</dbReference>
<dbReference type="EMBL" id="DS268765">
    <property type="protein sequence ID" value="EFP01343.1"/>
    <property type="molecule type" value="Genomic_DNA"/>
</dbReference>
<organism evidence="2">
    <name type="scientific">Caenorhabditis remanei</name>
    <name type="common">Caenorhabditis vulgaris</name>
    <dbReference type="NCBI Taxonomy" id="31234"/>
    <lineage>
        <taxon>Eukaryota</taxon>
        <taxon>Metazoa</taxon>
        <taxon>Ecdysozoa</taxon>
        <taxon>Nematoda</taxon>
        <taxon>Chromadorea</taxon>
        <taxon>Rhabditida</taxon>
        <taxon>Rhabditina</taxon>
        <taxon>Rhabditomorpha</taxon>
        <taxon>Rhabditoidea</taxon>
        <taxon>Rhabditidae</taxon>
        <taxon>Peloderinae</taxon>
        <taxon>Caenorhabditis</taxon>
    </lineage>
</organism>
<evidence type="ECO:0000313" key="2">
    <source>
        <dbReference type="Proteomes" id="UP000008281"/>
    </source>
</evidence>
<dbReference type="InParanoid" id="E3NJX0"/>
<name>E3NJX0_CAERE</name>
<proteinExistence type="predicted"/>